<reference evidence="10 11" key="1">
    <citation type="submission" date="2024-01" db="EMBL/GenBank/DDBJ databases">
        <title>Uliginosibacterium soil sp. nov.</title>
        <authorList>
            <person name="Lv Y."/>
        </authorList>
    </citation>
    <scope>NUCLEOTIDE SEQUENCE [LARGE SCALE GENOMIC DNA]</scope>
    <source>
        <strain evidence="10 11">H3</strain>
    </source>
</reference>
<evidence type="ECO:0000256" key="2">
    <source>
        <dbReference type="ARBA" id="ARBA00022475"/>
    </source>
</evidence>
<dbReference type="PANTHER" id="PTHR37479">
    <property type="entry name" value="CELL DIVISION PROTEIN FTSL"/>
    <property type="match status" value="1"/>
</dbReference>
<evidence type="ECO:0000256" key="5">
    <source>
        <dbReference type="ARBA" id="ARBA00022989"/>
    </source>
</evidence>
<organism evidence="10 11">
    <name type="scientific">Uliginosibacterium silvisoli</name>
    <dbReference type="NCBI Taxonomy" id="3114758"/>
    <lineage>
        <taxon>Bacteria</taxon>
        <taxon>Pseudomonadati</taxon>
        <taxon>Pseudomonadota</taxon>
        <taxon>Betaproteobacteria</taxon>
        <taxon>Rhodocyclales</taxon>
        <taxon>Zoogloeaceae</taxon>
        <taxon>Uliginosibacterium</taxon>
    </lineage>
</organism>
<dbReference type="NCBIfam" id="TIGR02209">
    <property type="entry name" value="ftsL_broad"/>
    <property type="match status" value="1"/>
</dbReference>
<keyword evidence="11" id="KW-1185">Reference proteome</keyword>
<proteinExistence type="inferred from homology"/>
<name>A0ABU6K2L7_9RHOO</name>
<sequence>MIRIAAILVVLAVLSALSVVHLQYQSRKLVTLQEREQVHTRALEAEWTQLQLENSTWAAPARVEKIARERLGMLTPAHDALVSVDYSSGGAR</sequence>
<dbReference type="RefSeq" id="WP_327599027.1">
    <property type="nucleotide sequence ID" value="NZ_JAYXHS010000002.1"/>
</dbReference>
<evidence type="ECO:0000256" key="1">
    <source>
        <dbReference type="ARBA" id="ARBA00004401"/>
    </source>
</evidence>
<evidence type="ECO:0000313" key="11">
    <source>
        <dbReference type="Proteomes" id="UP001331561"/>
    </source>
</evidence>
<evidence type="ECO:0000256" key="6">
    <source>
        <dbReference type="ARBA" id="ARBA00023136"/>
    </source>
</evidence>
<evidence type="ECO:0000256" key="9">
    <source>
        <dbReference type="NCBIfam" id="TIGR02209"/>
    </source>
</evidence>
<dbReference type="Proteomes" id="UP001331561">
    <property type="component" value="Unassembled WGS sequence"/>
</dbReference>
<comment type="caution">
    <text evidence="10">The sequence shown here is derived from an EMBL/GenBank/DDBJ whole genome shotgun (WGS) entry which is preliminary data.</text>
</comment>
<comment type="similarity">
    <text evidence="8">Belongs to the FtsL family.</text>
</comment>
<gene>
    <name evidence="8 10" type="primary">ftsL</name>
    <name evidence="10" type="ORF">VVD49_09950</name>
</gene>
<dbReference type="PANTHER" id="PTHR37479:SF1">
    <property type="entry name" value="CELL DIVISION PROTEIN FTSL"/>
    <property type="match status" value="1"/>
</dbReference>
<comment type="subunit">
    <text evidence="8">Part of a complex composed of FtsB, FtsL and FtsQ.</text>
</comment>
<keyword evidence="5 8" id="KW-1133">Transmembrane helix</keyword>
<keyword evidence="3 8" id="KW-0132">Cell division</keyword>
<dbReference type="Pfam" id="PF04999">
    <property type="entry name" value="FtsL"/>
    <property type="match status" value="1"/>
</dbReference>
<comment type="subcellular location">
    <subcellularLocation>
        <location evidence="8">Cell inner membrane</location>
        <topology evidence="8">Single-pass type II membrane protein</topology>
    </subcellularLocation>
    <subcellularLocation>
        <location evidence="1">Cell membrane</location>
        <topology evidence="1">Single-pass type II membrane protein</topology>
    </subcellularLocation>
    <text evidence="8">Localizes to the division septum where it forms a ring structure.</text>
</comment>
<keyword evidence="2 8" id="KW-1003">Cell membrane</keyword>
<dbReference type="GO" id="GO:0051301">
    <property type="term" value="P:cell division"/>
    <property type="evidence" value="ECO:0007669"/>
    <property type="project" value="UniProtKB-KW"/>
</dbReference>
<accession>A0ABU6K2L7</accession>
<keyword evidence="4 8" id="KW-0812">Transmembrane</keyword>
<dbReference type="InterPro" id="IPR011922">
    <property type="entry name" value="Cell_div_FtsL"/>
</dbReference>
<evidence type="ECO:0000313" key="10">
    <source>
        <dbReference type="EMBL" id="MEC5386048.1"/>
    </source>
</evidence>
<dbReference type="EMBL" id="JAYXHS010000002">
    <property type="protein sequence ID" value="MEC5386048.1"/>
    <property type="molecule type" value="Genomic_DNA"/>
</dbReference>
<keyword evidence="8" id="KW-0997">Cell inner membrane</keyword>
<keyword evidence="6 8" id="KW-0472">Membrane</keyword>
<keyword evidence="7 8" id="KW-0131">Cell cycle</keyword>
<evidence type="ECO:0000256" key="7">
    <source>
        <dbReference type="ARBA" id="ARBA00023306"/>
    </source>
</evidence>
<comment type="function">
    <text evidence="8">Essential cell division protein. May link together the upstream cell division proteins, which are predominantly cytoplasmic, with the downstream cell division proteins, which are predominantly periplasmic.</text>
</comment>
<evidence type="ECO:0000256" key="3">
    <source>
        <dbReference type="ARBA" id="ARBA00022618"/>
    </source>
</evidence>
<dbReference type="HAMAP" id="MF_00910">
    <property type="entry name" value="FtsL"/>
    <property type="match status" value="1"/>
</dbReference>
<evidence type="ECO:0000256" key="4">
    <source>
        <dbReference type="ARBA" id="ARBA00022692"/>
    </source>
</evidence>
<protein>
    <recommendedName>
        <fullName evidence="8 9">Cell division protein FtsL</fullName>
    </recommendedName>
</protein>
<evidence type="ECO:0000256" key="8">
    <source>
        <dbReference type="HAMAP-Rule" id="MF_00910"/>
    </source>
</evidence>